<dbReference type="GO" id="GO:0003723">
    <property type="term" value="F:RNA binding"/>
    <property type="evidence" value="ECO:0007669"/>
    <property type="project" value="UniProtKB-UniRule"/>
</dbReference>
<keyword evidence="8" id="KW-0496">Mitochondrion</keyword>
<evidence type="ECO:0000313" key="14">
    <source>
        <dbReference type="Proteomes" id="UP000308549"/>
    </source>
</evidence>
<evidence type="ECO:0000256" key="2">
    <source>
        <dbReference type="ARBA" id="ARBA00022552"/>
    </source>
</evidence>
<dbReference type="GO" id="GO:0005762">
    <property type="term" value="C:mitochondrial large ribosomal subunit"/>
    <property type="evidence" value="ECO:0007669"/>
    <property type="project" value="TreeGrafter"/>
</dbReference>
<evidence type="ECO:0000256" key="7">
    <source>
        <dbReference type="ARBA" id="ARBA00022946"/>
    </source>
</evidence>
<keyword evidence="6 11" id="KW-0694">RNA-binding</keyword>
<dbReference type="PROSITE" id="PS51686">
    <property type="entry name" value="SAM_MT_RSMB_NOP"/>
    <property type="match status" value="1"/>
</dbReference>
<gene>
    <name evidence="13" type="ORF">B0A50_03982</name>
</gene>
<dbReference type="GO" id="GO:0031167">
    <property type="term" value="P:rRNA methylation"/>
    <property type="evidence" value="ECO:0007669"/>
    <property type="project" value="TreeGrafter"/>
</dbReference>
<feature type="binding site" evidence="11">
    <location>
        <begin position="138"/>
        <end position="144"/>
    </location>
    <ligand>
        <name>S-adenosyl-L-methionine</name>
        <dbReference type="ChEBI" id="CHEBI:59789"/>
    </ligand>
</feature>
<dbReference type="Proteomes" id="UP000308549">
    <property type="component" value="Unassembled WGS sequence"/>
</dbReference>
<protein>
    <recommendedName>
        <fullName evidence="9">NOL1/NOP2/Sun domain family member 4</fullName>
    </recommendedName>
</protein>
<dbReference type="PANTHER" id="PTHR22808:SF3">
    <property type="entry name" value="5-METHYLCYTOSINE RRNA METHYLTRANSFERASE NSUN4"/>
    <property type="match status" value="1"/>
</dbReference>
<dbReference type="InterPro" id="IPR001678">
    <property type="entry name" value="MeTrfase_RsmB-F_NOP2_dom"/>
</dbReference>
<sequence length="372" mass="40367">MTKTARNTAAAAEESFHKHYAAIWGAERWRDSLYPALEQPTRYAALVNRFVSTKEFWQAITEAQLSTDELETLEFPATGGALASAISCYARKAEDRSNFPPPRSALSGLLTHWNLDAASALAAHLLDARPGDLVLDLCAAPGGKSVVLAQLLFPELYAGSPSTTPSGSALRSNEADPRRQKRLAENLVAYIPKQANSQCVRVDGTGSTLGGLIVPGGYDKVLVDAPCSSERHIIHAHLKAKASGNIAPDMANWRPGSSKRLAQTQLALLMTAIRAVKVGGTVMYATCSLDSTENDGVLEKMVAQHEKERKKGAVKWRVEVGLGNGEEVNRLRDQLAAWAEQTKHGWIILPDHPSGGRWGPLFFTLITKRPEK</sequence>
<evidence type="ECO:0000259" key="12">
    <source>
        <dbReference type="PROSITE" id="PS51686"/>
    </source>
</evidence>
<evidence type="ECO:0000256" key="4">
    <source>
        <dbReference type="ARBA" id="ARBA00022679"/>
    </source>
</evidence>
<dbReference type="AlphaFoldDB" id="A0A4U0TZK7"/>
<evidence type="ECO:0000256" key="11">
    <source>
        <dbReference type="PROSITE-ProRule" id="PRU01023"/>
    </source>
</evidence>
<organism evidence="13 14">
    <name type="scientific">Salinomyces thailandicus</name>
    <dbReference type="NCBI Taxonomy" id="706561"/>
    <lineage>
        <taxon>Eukaryota</taxon>
        <taxon>Fungi</taxon>
        <taxon>Dikarya</taxon>
        <taxon>Ascomycota</taxon>
        <taxon>Pezizomycotina</taxon>
        <taxon>Dothideomycetes</taxon>
        <taxon>Dothideomycetidae</taxon>
        <taxon>Mycosphaerellales</taxon>
        <taxon>Teratosphaeriaceae</taxon>
        <taxon>Salinomyces</taxon>
    </lineage>
</organism>
<accession>A0A4U0TZK7</accession>
<name>A0A4U0TZK7_9PEZI</name>
<evidence type="ECO:0000256" key="6">
    <source>
        <dbReference type="ARBA" id="ARBA00022884"/>
    </source>
</evidence>
<keyword evidence="2" id="KW-0698">rRNA processing</keyword>
<feature type="domain" description="SAM-dependent MTase RsmB/NOP-type" evidence="12">
    <location>
        <begin position="33"/>
        <end position="369"/>
    </location>
</feature>
<dbReference type="InterPro" id="IPR029063">
    <property type="entry name" value="SAM-dependent_MTases_sf"/>
</dbReference>
<comment type="catalytic activity">
    <reaction evidence="10">
        <text>a cytidine in rRNA + S-adenosyl-L-methionine = a 5-methylcytidine in rRNA + S-adenosyl-L-homocysteine + H(+)</text>
        <dbReference type="Rhea" id="RHEA:61484"/>
        <dbReference type="Rhea" id="RHEA-COMP:15836"/>
        <dbReference type="Rhea" id="RHEA-COMP:15837"/>
        <dbReference type="ChEBI" id="CHEBI:15378"/>
        <dbReference type="ChEBI" id="CHEBI:57856"/>
        <dbReference type="ChEBI" id="CHEBI:59789"/>
        <dbReference type="ChEBI" id="CHEBI:74483"/>
        <dbReference type="ChEBI" id="CHEBI:82748"/>
    </reaction>
</comment>
<dbReference type="PANTHER" id="PTHR22808">
    <property type="entry name" value="NCL1 YEAST -RELATED NOL1/NOP2/FMU SUN DOMAIN-CONTAINING"/>
    <property type="match status" value="1"/>
</dbReference>
<dbReference type="InterPro" id="IPR049560">
    <property type="entry name" value="MeTrfase_RsmB-F_NOP2_cat"/>
</dbReference>
<dbReference type="EMBL" id="NAJL01000020">
    <property type="protein sequence ID" value="TKA27917.1"/>
    <property type="molecule type" value="Genomic_DNA"/>
</dbReference>
<reference evidence="13 14" key="1">
    <citation type="submission" date="2017-03" db="EMBL/GenBank/DDBJ databases">
        <title>Genomes of endolithic fungi from Antarctica.</title>
        <authorList>
            <person name="Coleine C."/>
            <person name="Masonjones S."/>
            <person name="Stajich J.E."/>
        </authorList>
    </citation>
    <scope>NUCLEOTIDE SEQUENCE [LARGE SCALE GENOMIC DNA]</scope>
    <source>
        <strain evidence="13 14">CCFEE 6315</strain>
    </source>
</reference>
<feature type="binding site" evidence="11">
    <location>
        <position position="203"/>
    </location>
    <ligand>
        <name>S-adenosyl-L-methionine</name>
        <dbReference type="ChEBI" id="CHEBI:59789"/>
    </ligand>
</feature>
<feature type="binding site" evidence="11">
    <location>
        <position position="174"/>
    </location>
    <ligand>
        <name>S-adenosyl-L-methionine</name>
        <dbReference type="ChEBI" id="CHEBI:59789"/>
    </ligand>
</feature>
<dbReference type="GO" id="GO:0008173">
    <property type="term" value="F:RNA methyltransferase activity"/>
    <property type="evidence" value="ECO:0007669"/>
    <property type="project" value="InterPro"/>
</dbReference>
<evidence type="ECO:0000256" key="9">
    <source>
        <dbReference type="ARBA" id="ARBA00042050"/>
    </source>
</evidence>
<dbReference type="SUPFAM" id="SSF53335">
    <property type="entry name" value="S-adenosyl-L-methionine-dependent methyltransferases"/>
    <property type="match status" value="1"/>
</dbReference>
<evidence type="ECO:0000256" key="8">
    <source>
        <dbReference type="ARBA" id="ARBA00023128"/>
    </source>
</evidence>
<keyword evidence="7" id="KW-0809">Transit peptide</keyword>
<feature type="active site" description="Nucleophile" evidence="11">
    <location>
        <position position="287"/>
    </location>
</feature>
<dbReference type="InterPro" id="IPR023267">
    <property type="entry name" value="RCMT"/>
</dbReference>
<keyword evidence="5 11" id="KW-0949">S-adenosyl-L-methionine</keyword>
<feature type="binding site" evidence="11">
    <location>
        <position position="224"/>
    </location>
    <ligand>
        <name>S-adenosyl-L-methionine</name>
        <dbReference type="ChEBI" id="CHEBI:59789"/>
    </ligand>
</feature>
<dbReference type="OrthoDB" id="427002at2759"/>
<evidence type="ECO:0000256" key="3">
    <source>
        <dbReference type="ARBA" id="ARBA00022603"/>
    </source>
</evidence>
<comment type="similarity">
    <text evidence="11">Belongs to the class I-like SAM-binding methyltransferase superfamily. RsmB/NOP family.</text>
</comment>
<evidence type="ECO:0000256" key="5">
    <source>
        <dbReference type="ARBA" id="ARBA00022691"/>
    </source>
</evidence>
<dbReference type="PRINTS" id="PR02008">
    <property type="entry name" value="RCMTFAMILY"/>
</dbReference>
<comment type="subcellular location">
    <subcellularLocation>
        <location evidence="1">Mitochondrion</location>
    </subcellularLocation>
</comment>
<comment type="caution">
    <text evidence="13">The sequence shown here is derived from an EMBL/GenBank/DDBJ whole genome shotgun (WGS) entry which is preliminary data.</text>
</comment>
<dbReference type="Gene3D" id="3.40.50.150">
    <property type="entry name" value="Vaccinia Virus protein VP39"/>
    <property type="match status" value="1"/>
</dbReference>
<proteinExistence type="inferred from homology"/>
<evidence type="ECO:0000256" key="1">
    <source>
        <dbReference type="ARBA" id="ARBA00004173"/>
    </source>
</evidence>
<keyword evidence="4 11" id="KW-0808">Transferase</keyword>
<dbReference type="Gene3D" id="6.20.240.40">
    <property type="match status" value="1"/>
</dbReference>
<keyword evidence="14" id="KW-1185">Reference proteome</keyword>
<dbReference type="Pfam" id="PF01189">
    <property type="entry name" value="Methyltr_RsmB-F"/>
    <property type="match status" value="1"/>
</dbReference>
<evidence type="ECO:0000256" key="10">
    <source>
        <dbReference type="ARBA" id="ARBA00049302"/>
    </source>
</evidence>
<keyword evidence="3 11" id="KW-0489">Methyltransferase</keyword>
<evidence type="ECO:0000313" key="13">
    <source>
        <dbReference type="EMBL" id="TKA27917.1"/>
    </source>
</evidence>